<sequence length="231" mass="22753">MYCAFQGDEADPVADVSQAWKEHDAMRSSQLAVTGVAAALSLVGALAGCGSKPAPAPSGSATSSASSTSSAPPSPSPSPAQPTDYTGLLIQATDINAPIAFTASPPTNNPNGQPGVATTFSAQDGNHVIKDTIQVLADPGAAANALNAAKAGQGAALAHPTTDASKIGANGVVLTGNSSDKSKGIAILLFTEGKAFVTLEFDGPADSLPPEDFVNDVGGKQDAAVQKGLGG</sequence>
<dbReference type="EMBL" id="AP018164">
    <property type="protein sequence ID" value="BAX92664.1"/>
    <property type="molecule type" value="Genomic_DNA"/>
</dbReference>
<name>A0A1Z4EI75_9MYCO</name>
<protein>
    <submittedName>
        <fullName evidence="2">Uncharacterized protein</fullName>
    </submittedName>
</protein>
<reference evidence="3" key="1">
    <citation type="submission" date="2017-06" db="EMBL/GenBank/DDBJ databases">
        <title>Complete Genome Sequence of Mycobacterium shigaense.</title>
        <authorList>
            <person name="Fukano H."/>
            <person name="Yoshida M."/>
            <person name="Kazumi Y."/>
            <person name="Ogura Y."/>
            <person name="Mitarai S."/>
            <person name="Hayashi T."/>
            <person name="Hoshino Y."/>
        </authorList>
    </citation>
    <scope>NUCLEOTIDE SEQUENCE [LARGE SCALE GENOMIC DNA]</scope>
    <source>
        <strain evidence="3">UN-152</strain>
    </source>
</reference>
<organism evidence="2 3">
    <name type="scientific">Mycobacterium shigaense</name>
    <dbReference type="NCBI Taxonomy" id="722731"/>
    <lineage>
        <taxon>Bacteria</taxon>
        <taxon>Bacillati</taxon>
        <taxon>Actinomycetota</taxon>
        <taxon>Actinomycetes</taxon>
        <taxon>Mycobacteriales</taxon>
        <taxon>Mycobacteriaceae</taxon>
        <taxon>Mycobacterium</taxon>
        <taxon>Mycobacterium simiae complex</taxon>
    </lineage>
</organism>
<dbReference type="KEGG" id="mshg:MSG_02520"/>
<dbReference type="AlphaFoldDB" id="A0A1Z4EI75"/>
<accession>A0A1Z4EI75</accession>
<feature type="region of interest" description="Disordered" evidence="1">
    <location>
        <begin position="100"/>
        <end position="120"/>
    </location>
</feature>
<evidence type="ECO:0000256" key="1">
    <source>
        <dbReference type="SAM" id="MobiDB-lite"/>
    </source>
</evidence>
<evidence type="ECO:0000313" key="3">
    <source>
        <dbReference type="Proteomes" id="UP000217736"/>
    </source>
</evidence>
<keyword evidence="3" id="KW-1185">Reference proteome</keyword>
<evidence type="ECO:0000313" key="2">
    <source>
        <dbReference type="EMBL" id="BAX92664.1"/>
    </source>
</evidence>
<feature type="compositionally biased region" description="Polar residues" evidence="1">
    <location>
        <begin position="104"/>
        <end position="120"/>
    </location>
</feature>
<gene>
    <name evidence="2" type="ORF">MSG_02520</name>
</gene>
<feature type="compositionally biased region" description="Low complexity" evidence="1">
    <location>
        <begin position="57"/>
        <end position="71"/>
    </location>
</feature>
<proteinExistence type="predicted"/>
<dbReference type="Proteomes" id="UP000217736">
    <property type="component" value="Chromosome"/>
</dbReference>
<feature type="region of interest" description="Disordered" evidence="1">
    <location>
        <begin position="52"/>
        <end position="84"/>
    </location>
</feature>